<evidence type="ECO:0000256" key="3">
    <source>
        <dbReference type="ARBA" id="ARBA00022833"/>
    </source>
</evidence>
<comment type="caution">
    <text evidence="5">The sequence shown here is derived from an EMBL/GenBank/DDBJ whole genome shotgun (WGS) entry which is preliminary data.</text>
</comment>
<accession>A0A7C8RG48</accession>
<proteinExistence type="predicted"/>
<dbReference type="InterPro" id="IPR013217">
    <property type="entry name" value="Methyltransf_12"/>
</dbReference>
<dbReference type="OrthoDB" id="5952526at2759"/>
<dbReference type="AlphaFoldDB" id="A0A7C8RG48"/>
<keyword evidence="1" id="KW-0479">Metal-binding</keyword>
<dbReference type="EMBL" id="JAABOJ010000003">
    <property type="protein sequence ID" value="KAF3288611.1"/>
    <property type="molecule type" value="Genomic_DNA"/>
</dbReference>
<dbReference type="SUPFAM" id="SSF53335">
    <property type="entry name" value="S-adenosyl-L-methionine-dependent methyltransferases"/>
    <property type="match status" value="1"/>
</dbReference>
<sequence length="725" mass="82089">MSSPSCYICRSPRSLIICPLCSAIEYCSDSHRSNDADRHFRECQRIQRALTATSRVEEQILAIRPAPPPNENGEYEVNKDDGTIYKFDTTGSVVIHNATIDPSDPIYDDIDEHPLETFHISNGAINADFLENSAPQDGDEDFNIYYGIYDYDKEAYDNNNKKEIYDPFKNRIHLVNLYKPLDSSIYWTFVGKMNVSIRKHLLETYLEVNTATAAKIALKLAADLHLFSRVSENGFTSATITALIRNGRDISCYNYIIDSQIDKFEYPSLLGVDSNLFVLRRIREPDSLPKHDIIRDSGQLFSEGQISGDVNLETATILLRLRCIRDLKNLRNYNQISDWLQSKLNFDLVERIREDIPDSETIRKNRRFLRRDVQDIDTIIRQLEAWNECSFESTMPQCNDFWEELVKTIQKGSVTWVSGDLNVGEEMRQRALIIYWKLWRDEPSAVDLIKKWLVKFALTSSTVPKLFKLRSQNNYSRKEKPNMKDTSAGAAVYSPLLLGSIYDSVVHGLYLPYAWRCSASKMLSFFGGNISYATTSSSESRQGRAPRILDIGVGTGYFLEHAPIVDDTEVVLADLNPACLEASKARLAKTHPITTCETIIADFLNPGGEGLVAKLREGDKFDAISMILLLHCLPGPPARKAEALVSLRQLLRPSGVMFGATVLGRGVRHNLFGKFLMFWHNLLGVFGNYDDELESFIGPLKDGFESVEWEIVGAMLLFEAKGPKA</sequence>
<keyword evidence="3" id="KW-0862">Zinc</keyword>
<dbReference type="GO" id="GO:0008270">
    <property type="term" value="F:zinc ion binding"/>
    <property type="evidence" value="ECO:0007669"/>
    <property type="project" value="UniProtKB-KW"/>
</dbReference>
<evidence type="ECO:0000259" key="4">
    <source>
        <dbReference type="PROSITE" id="PS01360"/>
    </source>
</evidence>
<name>A0A7C8RG48_ORBOL</name>
<dbReference type="Gene3D" id="3.40.50.150">
    <property type="entry name" value="Vaccinia Virus protein VP39"/>
    <property type="match status" value="1"/>
</dbReference>
<dbReference type="Proteomes" id="UP000474640">
    <property type="component" value="Unassembled WGS sequence"/>
</dbReference>
<keyword evidence="2" id="KW-0863">Zinc-finger</keyword>
<evidence type="ECO:0000313" key="6">
    <source>
        <dbReference type="Proteomes" id="UP000474640"/>
    </source>
</evidence>
<evidence type="ECO:0000256" key="2">
    <source>
        <dbReference type="ARBA" id="ARBA00022771"/>
    </source>
</evidence>
<dbReference type="Pfam" id="PF08242">
    <property type="entry name" value="Methyltransf_12"/>
    <property type="match status" value="1"/>
</dbReference>
<dbReference type="InterPro" id="IPR002893">
    <property type="entry name" value="Znf_MYND"/>
</dbReference>
<organism evidence="5 6">
    <name type="scientific">Orbilia oligospora</name>
    <name type="common">Nematode-trapping fungus</name>
    <name type="synonym">Arthrobotrys oligospora</name>
    <dbReference type="NCBI Taxonomy" id="2813651"/>
    <lineage>
        <taxon>Eukaryota</taxon>
        <taxon>Fungi</taxon>
        <taxon>Dikarya</taxon>
        <taxon>Ascomycota</taxon>
        <taxon>Pezizomycotina</taxon>
        <taxon>Orbiliomycetes</taxon>
        <taxon>Orbiliales</taxon>
        <taxon>Orbiliaceae</taxon>
        <taxon>Orbilia</taxon>
    </lineage>
</organism>
<evidence type="ECO:0000256" key="1">
    <source>
        <dbReference type="ARBA" id="ARBA00022723"/>
    </source>
</evidence>
<feature type="domain" description="MYND-type" evidence="4">
    <location>
        <begin position="6"/>
        <end position="43"/>
    </location>
</feature>
<protein>
    <recommendedName>
        <fullName evidence="4">MYND-type domain-containing protein</fullName>
    </recommendedName>
</protein>
<dbReference type="InterPro" id="IPR029063">
    <property type="entry name" value="SAM-dependent_MTases_sf"/>
</dbReference>
<gene>
    <name evidence="5" type="ORF">TWF970_005674</name>
</gene>
<evidence type="ECO:0000313" key="5">
    <source>
        <dbReference type="EMBL" id="KAF3288611.1"/>
    </source>
</evidence>
<dbReference type="SUPFAM" id="SSF144232">
    <property type="entry name" value="HIT/MYND zinc finger-like"/>
    <property type="match status" value="1"/>
</dbReference>
<dbReference type="CDD" id="cd02440">
    <property type="entry name" value="AdoMet_MTases"/>
    <property type="match status" value="1"/>
</dbReference>
<dbReference type="PROSITE" id="PS01360">
    <property type="entry name" value="ZF_MYND_1"/>
    <property type="match status" value="1"/>
</dbReference>
<reference evidence="5 6" key="1">
    <citation type="submission" date="2020-01" db="EMBL/GenBank/DDBJ databases">
        <authorList>
            <person name="Palmer J.M."/>
        </authorList>
    </citation>
    <scope>NUCLEOTIDE SEQUENCE [LARGE SCALE GENOMIC DNA]</scope>
    <source>
        <strain evidence="5 6">TWF970</strain>
    </source>
</reference>
<dbReference type="Pfam" id="PF01753">
    <property type="entry name" value="zf-MYND"/>
    <property type="match status" value="1"/>
</dbReference>